<proteinExistence type="predicted"/>
<feature type="region of interest" description="Disordered" evidence="1">
    <location>
        <begin position="35"/>
        <end position="55"/>
    </location>
</feature>
<protein>
    <submittedName>
        <fullName evidence="2">Uncharacterized protein</fullName>
    </submittedName>
</protein>
<evidence type="ECO:0000256" key="1">
    <source>
        <dbReference type="SAM" id="MobiDB-lite"/>
    </source>
</evidence>
<comment type="caution">
    <text evidence="2">The sequence shown here is derived from an EMBL/GenBank/DDBJ whole genome shotgun (WGS) entry which is preliminary data.</text>
</comment>
<evidence type="ECO:0000313" key="3">
    <source>
        <dbReference type="Proteomes" id="UP000299102"/>
    </source>
</evidence>
<evidence type="ECO:0000313" key="2">
    <source>
        <dbReference type="EMBL" id="GBP83880.1"/>
    </source>
</evidence>
<dbReference type="EMBL" id="BGZK01001646">
    <property type="protein sequence ID" value="GBP83880.1"/>
    <property type="molecule type" value="Genomic_DNA"/>
</dbReference>
<dbReference type="AlphaFoldDB" id="A0A4C1Z868"/>
<name>A0A4C1Z868_EUMVA</name>
<sequence>MPKSATDADVAQADCRGNALLYYYLFIVLHRAEESQASEEEMDGPHQNDSWSSVDQARTGQITVEITIGGLCQEAHRD</sequence>
<accession>A0A4C1Z868</accession>
<dbReference type="Proteomes" id="UP000299102">
    <property type="component" value="Unassembled WGS sequence"/>
</dbReference>
<gene>
    <name evidence="2" type="ORF">EVAR_58501_1</name>
</gene>
<organism evidence="2 3">
    <name type="scientific">Eumeta variegata</name>
    <name type="common">Bagworm moth</name>
    <name type="synonym">Eumeta japonica</name>
    <dbReference type="NCBI Taxonomy" id="151549"/>
    <lineage>
        <taxon>Eukaryota</taxon>
        <taxon>Metazoa</taxon>
        <taxon>Ecdysozoa</taxon>
        <taxon>Arthropoda</taxon>
        <taxon>Hexapoda</taxon>
        <taxon>Insecta</taxon>
        <taxon>Pterygota</taxon>
        <taxon>Neoptera</taxon>
        <taxon>Endopterygota</taxon>
        <taxon>Lepidoptera</taxon>
        <taxon>Glossata</taxon>
        <taxon>Ditrysia</taxon>
        <taxon>Tineoidea</taxon>
        <taxon>Psychidae</taxon>
        <taxon>Oiketicinae</taxon>
        <taxon>Eumeta</taxon>
    </lineage>
</organism>
<keyword evidence="3" id="KW-1185">Reference proteome</keyword>
<reference evidence="2 3" key="1">
    <citation type="journal article" date="2019" name="Commun. Biol.">
        <title>The bagworm genome reveals a unique fibroin gene that provides high tensile strength.</title>
        <authorList>
            <person name="Kono N."/>
            <person name="Nakamura H."/>
            <person name="Ohtoshi R."/>
            <person name="Tomita M."/>
            <person name="Numata K."/>
            <person name="Arakawa K."/>
        </authorList>
    </citation>
    <scope>NUCLEOTIDE SEQUENCE [LARGE SCALE GENOMIC DNA]</scope>
</reference>